<reference evidence="2 3" key="1">
    <citation type="submission" date="2024-08" db="EMBL/GenBank/DDBJ databases">
        <authorList>
            <person name="Will J Nash"/>
            <person name="Angela Man"/>
            <person name="Seanna McTaggart"/>
            <person name="Kendall Baker"/>
            <person name="Tom Barker"/>
            <person name="Leah Catchpole"/>
            <person name="Alex Durrant"/>
            <person name="Karim Gharbi"/>
            <person name="Naomi Irish"/>
            <person name="Gemy Kaithakottil"/>
            <person name="Debby Ku"/>
            <person name="Aaliyah Providence"/>
            <person name="Felix Shaw"/>
            <person name="David Swarbreck"/>
            <person name="Chris Watkins"/>
            <person name="Ann M. McCartney"/>
            <person name="Giulio Formenti"/>
            <person name="Alice Mouton"/>
            <person name="Noel Vella"/>
            <person name="Bjorn M von Reumont"/>
            <person name="Adriana Vella"/>
            <person name="Wilfried Haerty"/>
        </authorList>
    </citation>
    <scope>NUCLEOTIDE SEQUENCE [LARGE SCALE GENOMIC DNA]</scope>
</reference>
<organism evidence="2 3">
    <name type="scientific">Xylocopa violacea</name>
    <name type="common">Violet carpenter bee</name>
    <name type="synonym">Apis violacea</name>
    <dbReference type="NCBI Taxonomy" id="135666"/>
    <lineage>
        <taxon>Eukaryota</taxon>
        <taxon>Metazoa</taxon>
        <taxon>Ecdysozoa</taxon>
        <taxon>Arthropoda</taxon>
        <taxon>Hexapoda</taxon>
        <taxon>Insecta</taxon>
        <taxon>Pterygota</taxon>
        <taxon>Neoptera</taxon>
        <taxon>Endopterygota</taxon>
        <taxon>Hymenoptera</taxon>
        <taxon>Apocrita</taxon>
        <taxon>Aculeata</taxon>
        <taxon>Apoidea</taxon>
        <taxon>Anthophila</taxon>
        <taxon>Apidae</taxon>
        <taxon>Xylocopa</taxon>
        <taxon>Xylocopa</taxon>
    </lineage>
</organism>
<dbReference type="Proteomes" id="UP001642520">
    <property type="component" value="Unassembled WGS sequence"/>
</dbReference>
<comment type="caution">
    <text evidence="2">The sequence shown here is derived from an EMBL/GenBank/DDBJ whole genome shotgun (WGS) entry which is preliminary data.</text>
</comment>
<gene>
    <name evidence="2" type="ORF">XYLVIOL_LOCUS9658</name>
</gene>
<sequence>MYTDDTRTVEFNHDRKFRQGLRDHPQSNQEPKSADVLHLRVVRVAMHYAVVLSDVLDVALRGSASPIFTWNPDIHRYESYDLQKGPVFYEAYYPDTNEEPRTNYQEKRYFDREPVLEKTYQVPSERLAYPETNIPADSYRRSDPFLRNDDRFSLETNAQPLDIKELSKLARRAISRDLENWNTLENYLDRAKHQDPLYRRIVVPETGYRIAEQPARGIEPNLPDPLKQQPNLGRDLYEEIREEPLALSRRLQSPVDQRDSIGRLTTRDLAGRDTAGSFRTIRYENQPPREQEMMQAVRSSLINVPSLRDTSLLDTRPVIDPYPTENIFAPRPQVINYIFSKKPEVATENKARSVSDARAASESVSRSYGDNLIRDETKKSEESKDVKVTSIEVSEVPKHKTRHHHGEWPKRDYSHHHQS</sequence>
<dbReference type="EMBL" id="CAXAJV020001300">
    <property type="protein sequence ID" value="CAL7949913.1"/>
    <property type="molecule type" value="Genomic_DNA"/>
</dbReference>
<protein>
    <submittedName>
        <fullName evidence="2">Uncharacterized protein</fullName>
    </submittedName>
</protein>
<evidence type="ECO:0000313" key="3">
    <source>
        <dbReference type="Proteomes" id="UP001642520"/>
    </source>
</evidence>
<evidence type="ECO:0000313" key="2">
    <source>
        <dbReference type="EMBL" id="CAL7949913.1"/>
    </source>
</evidence>
<feature type="compositionally biased region" description="Basic and acidic residues" evidence="1">
    <location>
        <begin position="372"/>
        <end position="387"/>
    </location>
</feature>
<feature type="compositionally biased region" description="Basic and acidic residues" evidence="1">
    <location>
        <begin position="345"/>
        <end position="355"/>
    </location>
</feature>
<keyword evidence="3" id="KW-1185">Reference proteome</keyword>
<name>A0ABP1PBK7_XYLVO</name>
<proteinExistence type="predicted"/>
<accession>A0ABP1PBK7</accession>
<feature type="region of interest" description="Disordered" evidence="1">
    <location>
        <begin position="345"/>
        <end position="419"/>
    </location>
</feature>
<evidence type="ECO:0000256" key="1">
    <source>
        <dbReference type="SAM" id="MobiDB-lite"/>
    </source>
</evidence>